<name>A0A6C0CYU7_9ZZZZ</name>
<proteinExistence type="predicted"/>
<sequence>MGDDPYYEQLHAKEKARGHTRRMGDDAYEQLHEMMSATIQEILAVMADSEAKAQKELEEAKKKIKALEIENKSLKAENESLEADARSHHAYCQYFV</sequence>
<evidence type="ECO:0000256" key="1">
    <source>
        <dbReference type="SAM" id="Coils"/>
    </source>
</evidence>
<keyword evidence="1" id="KW-0175">Coiled coil</keyword>
<protein>
    <submittedName>
        <fullName evidence="2">Uncharacterized protein</fullName>
    </submittedName>
</protein>
<reference evidence="2" key="1">
    <citation type="journal article" date="2020" name="Nature">
        <title>Giant virus diversity and host interactions through global metagenomics.</title>
        <authorList>
            <person name="Schulz F."/>
            <person name="Roux S."/>
            <person name="Paez-Espino D."/>
            <person name="Jungbluth S."/>
            <person name="Walsh D.A."/>
            <person name="Denef V.J."/>
            <person name="McMahon K.D."/>
            <person name="Konstantinidis K.T."/>
            <person name="Eloe-Fadrosh E.A."/>
            <person name="Kyrpides N.C."/>
            <person name="Woyke T."/>
        </authorList>
    </citation>
    <scope>NUCLEOTIDE SEQUENCE</scope>
    <source>
        <strain evidence="2">GVMAG-M-3300023110-24</strain>
    </source>
</reference>
<dbReference type="AlphaFoldDB" id="A0A6C0CYU7"/>
<organism evidence="2">
    <name type="scientific">viral metagenome</name>
    <dbReference type="NCBI Taxonomy" id="1070528"/>
    <lineage>
        <taxon>unclassified sequences</taxon>
        <taxon>metagenomes</taxon>
        <taxon>organismal metagenomes</taxon>
    </lineage>
</organism>
<accession>A0A6C0CYU7</accession>
<feature type="coiled-coil region" evidence="1">
    <location>
        <begin position="43"/>
        <end position="84"/>
    </location>
</feature>
<dbReference type="EMBL" id="MN739509">
    <property type="protein sequence ID" value="QHT09342.1"/>
    <property type="molecule type" value="Genomic_DNA"/>
</dbReference>
<evidence type="ECO:0000313" key="2">
    <source>
        <dbReference type="EMBL" id="QHT09342.1"/>
    </source>
</evidence>